<keyword evidence="2" id="KW-1185">Reference proteome</keyword>
<gene>
    <name evidence="1" type="ORF">GXM_03304</name>
</gene>
<dbReference type="Proteomes" id="UP000326678">
    <property type="component" value="Chromosome Gxm1"/>
</dbReference>
<organism evidence="1 2">
    <name type="scientific">Nostoc sphaeroides CCNUC1</name>
    <dbReference type="NCBI Taxonomy" id="2653204"/>
    <lineage>
        <taxon>Bacteria</taxon>
        <taxon>Bacillati</taxon>
        <taxon>Cyanobacteriota</taxon>
        <taxon>Cyanophyceae</taxon>
        <taxon>Nostocales</taxon>
        <taxon>Nostocaceae</taxon>
        <taxon>Nostoc</taxon>
    </lineage>
</organism>
<evidence type="ECO:0000313" key="2">
    <source>
        <dbReference type="Proteomes" id="UP000326678"/>
    </source>
</evidence>
<reference evidence="1 2" key="1">
    <citation type="submission" date="2019-10" db="EMBL/GenBank/DDBJ databases">
        <title>Genomic and transcriptomic insights into the perfect genentic adaptation of a filamentous nitrogen-fixing cyanobacterium to rice fields.</title>
        <authorList>
            <person name="Chen Z."/>
        </authorList>
    </citation>
    <scope>NUCLEOTIDE SEQUENCE [LARGE SCALE GENOMIC DNA]</scope>
    <source>
        <strain evidence="1">CCNUC1</strain>
    </source>
</reference>
<accession>A0A5P8VZG5</accession>
<protein>
    <submittedName>
        <fullName evidence="1">Uncharacterized protein</fullName>
    </submittedName>
</protein>
<evidence type="ECO:0000313" key="1">
    <source>
        <dbReference type="EMBL" id="QFS45825.1"/>
    </source>
</evidence>
<proteinExistence type="predicted"/>
<name>A0A5P8VZG5_9NOSO</name>
<sequence length="47" mass="5168">MHNQGGQDAHPTTNHVEKILVQIKGATAYLATAPSRFDKLSFLEIFA</sequence>
<dbReference type="KEGG" id="nsh:GXM_03304"/>
<dbReference type="EMBL" id="CP045226">
    <property type="protein sequence ID" value="QFS45825.1"/>
    <property type="molecule type" value="Genomic_DNA"/>
</dbReference>
<dbReference type="AlphaFoldDB" id="A0A5P8VZG5"/>